<feature type="chain" id="PRO_5042880625" evidence="1">
    <location>
        <begin position="31"/>
        <end position="59"/>
    </location>
</feature>
<dbReference type="EMBL" id="CP144754">
    <property type="protein sequence ID" value="WVZ98803.1"/>
    <property type="molecule type" value="Genomic_DNA"/>
</dbReference>
<reference evidence="2 3" key="1">
    <citation type="submission" date="2024-02" db="EMBL/GenBank/DDBJ databases">
        <title>High-quality chromosome-scale genome assembly of Pensacola bahiagrass (Paspalum notatum Flugge var. saurae).</title>
        <authorList>
            <person name="Vega J.M."/>
            <person name="Podio M."/>
            <person name="Orjuela J."/>
            <person name="Siena L.A."/>
            <person name="Pessino S.C."/>
            <person name="Combes M.C."/>
            <person name="Mariac C."/>
            <person name="Albertini E."/>
            <person name="Pupilli F."/>
            <person name="Ortiz J.P.A."/>
            <person name="Leblanc O."/>
        </authorList>
    </citation>
    <scope>NUCLEOTIDE SEQUENCE [LARGE SCALE GENOMIC DNA]</scope>
    <source>
        <strain evidence="2">R1</strain>
        <tissue evidence="2">Leaf</tissue>
    </source>
</reference>
<feature type="signal peptide" evidence="1">
    <location>
        <begin position="1"/>
        <end position="30"/>
    </location>
</feature>
<name>A0AAQ3XH87_PASNO</name>
<sequence>MQHPGPGPYFRPRCALAGSLALAVLVVTAGRPPPPFYPWCPGTQPFAGDVATSTYQVRT</sequence>
<protein>
    <submittedName>
        <fullName evidence="2">Uncharacterized protein</fullName>
    </submittedName>
</protein>
<accession>A0AAQ3XH87</accession>
<keyword evidence="1" id="KW-0732">Signal</keyword>
<organism evidence="2 3">
    <name type="scientific">Paspalum notatum var. saurae</name>
    <dbReference type="NCBI Taxonomy" id="547442"/>
    <lineage>
        <taxon>Eukaryota</taxon>
        <taxon>Viridiplantae</taxon>
        <taxon>Streptophyta</taxon>
        <taxon>Embryophyta</taxon>
        <taxon>Tracheophyta</taxon>
        <taxon>Spermatophyta</taxon>
        <taxon>Magnoliopsida</taxon>
        <taxon>Liliopsida</taxon>
        <taxon>Poales</taxon>
        <taxon>Poaceae</taxon>
        <taxon>PACMAD clade</taxon>
        <taxon>Panicoideae</taxon>
        <taxon>Andropogonodae</taxon>
        <taxon>Paspaleae</taxon>
        <taxon>Paspalinae</taxon>
        <taxon>Paspalum</taxon>
    </lineage>
</organism>
<keyword evidence="3" id="KW-1185">Reference proteome</keyword>
<evidence type="ECO:0000256" key="1">
    <source>
        <dbReference type="SAM" id="SignalP"/>
    </source>
</evidence>
<evidence type="ECO:0000313" key="3">
    <source>
        <dbReference type="Proteomes" id="UP001341281"/>
    </source>
</evidence>
<dbReference type="AlphaFoldDB" id="A0AAQ3XH87"/>
<dbReference type="Proteomes" id="UP001341281">
    <property type="component" value="Chromosome 10"/>
</dbReference>
<gene>
    <name evidence="2" type="ORF">U9M48_044185</name>
</gene>
<proteinExistence type="predicted"/>
<evidence type="ECO:0000313" key="2">
    <source>
        <dbReference type="EMBL" id="WVZ98803.1"/>
    </source>
</evidence>